<evidence type="ECO:0000313" key="1">
    <source>
        <dbReference type="EMBL" id="WOB79258.1"/>
    </source>
</evidence>
<name>A0ACD4VP01_9CAUL</name>
<reference evidence="1" key="1">
    <citation type="submission" date="2023-03" db="EMBL/GenBank/DDBJ databases">
        <title>Genome sequence of Brevundimonas nasdae SJTX8.</title>
        <authorList>
            <person name="Liang R."/>
        </authorList>
    </citation>
    <scope>NUCLEOTIDE SEQUENCE</scope>
    <source>
        <strain evidence="1">X8</strain>
    </source>
</reference>
<organism evidence="1 2">
    <name type="scientific">Brevundimonas nasdae</name>
    <dbReference type="NCBI Taxonomy" id="172043"/>
    <lineage>
        <taxon>Bacteria</taxon>
        <taxon>Pseudomonadati</taxon>
        <taxon>Pseudomonadota</taxon>
        <taxon>Alphaproteobacteria</taxon>
        <taxon>Caulobacterales</taxon>
        <taxon>Caulobacteraceae</taxon>
        <taxon>Brevundimonas</taxon>
    </lineage>
</organism>
<dbReference type="Proteomes" id="UP001302493">
    <property type="component" value="Chromosome"/>
</dbReference>
<sequence length="83" mass="9362">MAIHSREYLSSGDLVVVNCTHQSNVLVMDDTNFRAYQRGGRASYYGGFFTHFPARVRVPHAANWNVVLEAPDNARYGMSVVRN</sequence>
<accession>A0ACD4VP01</accession>
<keyword evidence="2" id="KW-1185">Reference proteome</keyword>
<evidence type="ECO:0000313" key="2">
    <source>
        <dbReference type="Proteomes" id="UP001302493"/>
    </source>
</evidence>
<protein>
    <submittedName>
        <fullName evidence="1">DUF1883 domain-containing protein</fullName>
    </submittedName>
</protein>
<dbReference type="EMBL" id="CP119180">
    <property type="protein sequence ID" value="WOB79258.1"/>
    <property type="molecule type" value="Genomic_DNA"/>
</dbReference>
<gene>
    <name evidence="1" type="ORF">PZA08_03590</name>
</gene>
<proteinExistence type="predicted"/>